<evidence type="ECO:0000313" key="10">
    <source>
        <dbReference type="EMBL" id="NXF24106.1"/>
    </source>
</evidence>
<feature type="region of interest" description="Disordered" evidence="7">
    <location>
        <begin position="474"/>
        <end position="604"/>
    </location>
</feature>
<dbReference type="PANTHER" id="PTHR15228:SF18">
    <property type="entry name" value="RHO GTPASE-ACTIVATING PROTEIN 45"/>
    <property type="match status" value="1"/>
</dbReference>
<dbReference type="GO" id="GO:0008270">
    <property type="term" value="F:zinc ion binding"/>
    <property type="evidence" value="ECO:0007669"/>
    <property type="project" value="UniProtKB-KW"/>
</dbReference>
<dbReference type="InterPro" id="IPR000198">
    <property type="entry name" value="RhoGAP_dom"/>
</dbReference>
<dbReference type="FunFam" id="1.10.555.10:FF:000016">
    <property type="entry name" value="Rho GTPase activating protein 29"/>
    <property type="match status" value="1"/>
</dbReference>
<dbReference type="Proteomes" id="UP000574210">
    <property type="component" value="Unassembled WGS sequence"/>
</dbReference>
<dbReference type="EMBL" id="VWYZ01000325">
    <property type="protein sequence ID" value="NXF24106.1"/>
    <property type="molecule type" value="Genomic_DNA"/>
</dbReference>
<keyword evidence="2" id="KW-0479">Metal-binding</keyword>
<dbReference type="PANTHER" id="PTHR15228">
    <property type="entry name" value="SPERMATHECAL PHYSIOLOGY VARIANT"/>
    <property type="match status" value="1"/>
</dbReference>
<feature type="compositionally biased region" description="Low complexity" evidence="7">
    <location>
        <begin position="474"/>
        <end position="484"/>
    </location>
</feature>
<dbReference type="SUPFAM" id="SSF103657">
    <property type="entry name" value="BAR/IMD domain-like"/>
    <property type="match status" value="1"/>
</dbReference>
<dbReference type="Pfam" id="PF00130">
    <property type="entry name" value="C1_1"/>
    <property type="match status" value="1"/>
</dbReference>
<comment type="caution">
    <text evidence="10">The sequence shown here is derived from an EMBL/GenBank/DDBJ whole genome shotgun (WGS) entry which is preliminary data.</text>
</comment>
<dbReference type="Pfam" id="PF00620">
    <property type="entry name" value="RhoGAP"/>
    <property type="match status" value="1"/>
</dbReference>
<dbReference type="SUPFAM" id="SSF57889">
    <property type="entry name" value="Cysteine-rich domain"/>
    <property type="match status" value="1"/>
</dbReference>
<organism evidence="10 11">
    <name type="scientific">Rhodinocichla rosea</name>
    <dbReference type="NCBI Taxonomy" id="58203"/>
    <lineage>
        <taxon>Eukaryota</taxon>
        <taxon>Metazoa</taxon>
        <taxon>Chordata</taxon>
        <taxon>Craniata</taxon>
        <taxon>Vertebrata</taxon>
        <taxon>Euteleostomi</taxon>
        <taxon>Archelosauria</taxon>
        <taxon>Archosauria</taxon>
        <taxon>Dinosauria</taxon>
        <taxon>Saurischia</taxon>
        <taxon>Theropoda</taxon>
        <taxon>Coelurosauria</taxon>
        <taxon>Aves</taxon>
        <taxon>Neognathae</taxon>
        <taxon>Neoaves</taxon>
        <taxon>Telluraves</taxon>
        <taxon>Australaves</taxon>
        <taxon>Passeriformes</taxon>
        <taxon>Thraupidae</taxon>
        <taxon>Rhodinocichla</taxon>
    </lineage>
</organism>
<dbReference type="Gene3D" id="1.10.555.10">
    <property type="entry name" value="Rho GTPase activation protein"/>
    <property type="match status" value="1"/>
</dbReference>
<keyword evidence="1" id="KW-0343">GTPase activation</keyword>
<feature type="coiled-coil region" evidence="6">
    <location>
        <begin position="304"/>
        <end position="338"/>
    </location>
</feature>
<dbReference type="SMART" id="SM00109">
    <property type="entry name" value="C1"/>
    <property type="match status" value="1"/>
</dbReference>
<gene>
    <name evidence="10" type="primary">Arhgap45</name>
    <name evidence="10" type="ORF">RHOROS_R12737</name>
</gene>
<feature type="non-terminal residue" evidence="10">
    <location>
        <position position="1"/>
    </location>
</feature>
<evidence type="ECO:0000259" key="8">
    <source>
        <dbReference type="PROSITE" id="PS50081"/>
    </source>
</evidence>
<dbReference type="SUPFAM" id="SSF48350">
    <property type="entry name" value="GTPase activation domain, GAP"/>
    <property type="match status" value="1"/>
</dbReference>
<feature type="domain" description="Phorbol-ester/DAG-type" evidence="8">
    <location>
        <begin position="614"/>
        <end position="659"/>
    </location>
</feature>
<keyword evidence="4" id="KW-0862">Zinc</keyword>
<feature type="compositionally biased region" description="Polar residues" evidence="7">
    <location>
        <begin position="562"/>
        <end position="572"/>
    </location>
</feature>
<feature type="domain" description="Rho-GAP" evidence="9">
    <location>
        <begin position="673"/>
        <end position="890"/>
    </location>
</feature>
<dbReference type="CDD" id="cd20816">
    <property type="entry name" value="C1_GMIP-like"/>
    <property type="match status" value="1"/>
</dbReference>
<dbReference type="InterPro" id="IPR027267">
    <property type="entry name" value="AH/BAR_dom_sf"/>
</dbReference>
<dbReference type="InterPro" id="IPR046349">
    <property type="entry name" value="C1-like_sf"/>
</dbReference>
<dbReference type="GO" id="GO:0007165">
    <property type="term" value="P:signal transduction"/>
    <property type="evidence" value="ECO:0007669"/>
    <property type="project" value="InterPro"/>
</dbReference>
<feature type="compositionally biased region" description="Polar residues" evidence="7">
    <location>
        <begin position="485"/>
        <end position="498"/>
    </location>
</feature>
<evidence type="ECO:0000256" key="3">
    <source>
        <dbReference type="ARBA" id="ARBA00022771"/>
    </source>
</evidence>
<dbReference type="PROSITE" id="PS00479">
    <property type="entry name" value="ZF_DAG_PE_1"/>
    <property type="match status" value="1"/>
</dbReference>
<evidence type="ECO:0000256" key="4">
    <source>
        <dbReference type="ARBA" id="ARBA00022833"/>
    </source>
</evidence>
<dbReference type="InterPro" id="IPR002219">
    <property type="entry name" value="PKC_DAG/PE"/>
</dbReference>
<proteinExistence type="predicted"/>
<evidence type="ECO:0000256" key="2">
    <source>
        <dbReference type="ARBA" id="ARBA00022723"/>
    </source>
</evidence>
<dbReference type="GO" id="GO:0051056">
    <property type="term" value="P:regulation of small GTPase mediated signal transduction"/>
    <property type="evidence" value="ECO:0007669"/>
    <property type="project" value="UniProtKB-ARBA"/>
</dbReference>
<dbReference type="Gene3D" id="1.20.1270.60">
    <property type="entry name" value="Arfaptin homology (AH) domain/BAR domain"/>
    <property type="match status" value="1"/>
</dbReference>
<dbReference type="InterPro" id="IPR051025">
    <property type="entry name" value="RhoGAP"/>
</dbReference>
<keyword evidence="5 6" id="KW-0175">Coiled coil</keyword>
<dbReference type="Pfam" id="PF22699">
    <property type="entry name" value="GMIP-like_FCH"/>
    <property type="match status" value="1"/>
</dbReference>
<evidence type="ECO:0000256" key="1">
    <source>
        <dbReference type="ARBA" id="ARBA00022468"/>
    </source>
</evidence>
<dbReference type="GO" id="GO:0016020">
    <property type="term" value="C:membrane"/>
    <property type="evidence" value="ECO:0007669"/>
    <property type="project" value="TreeGrafter"/>
</dbReference>
<keyword evidence="11" id="KW-1185">Reference proteome</keyword>
<feature type="non-terminal residue" evidence="10">
    <location>
        <position position="891"/>
    </location>
</feature>
<name>A0A7K8S488_9PASS</name>
<dbReference type="InterPro" id="IPR008936">
    <property type="entry name" value="Rho_GTPase_activation_prot"/>
</dbReference>
<accession>A0A7K8S488</accession>
<protein>
    <submittedName>
        <fullName evidence="10">HMHA1 protein</fullName>
    </submittedName>
</protein>
<evidence type="ECO:0000259" key="9">
    <source>
        <dbReference type="PROSITE" id="PS50238"/>
    </source>
</evidence>
<evidence type="ECO:0000256" key="6">
    <source>
        <dbReference type="SAM" id="Coils"/>
    </source>
</evidence>
<keyword evidence="3" id="KW-0863">Zinc-finger</keyword>
<dbReference type="PROSITE" id="PS50238">
    <property type="entry name" value="RHOGAP"/>
    <property type="match status" value="1"/>
</dbReference>
<dbReference type="PROSITE" id="PS50081">
    <property type="entry name" value="ZF_DAG_PE_2"/>
    <property type="match status" value="1"/>
</dbReference>
<dbReference type="AlphaFoldDB" id="A0A7K8S488"/>
<evidence type="ECO:0000313" key="11">
    <source>
        <dbReference type="Proteomes" id="UP000574210"/>
    </source>
</evidence>
<dbReference type="InterPro" id="IPR054713">
    <property type="entry name" value="GMIP/FCHO2-like_FCH"/>
</dbReference>
<dbReference type="Pfam" id="PF24235">
    <property type="entry name" value="RHG29_45_N"/>
    <property type="match status" value="1"/>
</dbReference>
<dbReference type="SMART" id="SM00324">
    <property type="entry name" value="RhoGAP"/>
    <property type="match status" value="1"/>
</dbReference>
<feature type="compositionally biased region" description="Polar residues" evidence="7">
    <location>
        <begin position="581"/>
        <end position="591"/>
    </location>
</feature>
<sequence length="891" mass="98044">GTLKRPTSLSRHASAAGFPLPKGHKTPLCYSPMEGGEGPFIDPEDISQLLADVARFADALEKLRDVVLRDDPKEPQRPLAHECLGETLRILRQVINKYPLLNTLETLTAAGTLISKVKGFHYESNNEADKREFEKAVETIAVSFSSTVSEFLMGEVDSSTILSIPPSDQNQTMESLYGGIPGPRGDGVPSGMDSCDTGKQDGAGCRVWGLCRNQHLPHHRCCPESLLSWGKAAELVALGLAQSWGWRCVFSSPQTSMPFLSIYLLALEQDMEHGVSVVQAATTLQQQTFLQPLMVRRLEHEKRRKDIKEQWHRAQRKLQEAEGNLRKAKQTYMQRSEEHDKAKYMAVKAEEEQQNTTSSTTTKTLDKKRRLEEEAKNKVGGRVTVTGIWMDAELPSFSYSEKHHFVLPISHLTWSPSPASPPNPHLSLSTSLLGHHLLLPADAHADSGAASEFPDATGGWQPWIKSPSVLPSHPHSLFPSRSPFTQPQKGSFNASEFPTSAEGAGAGSEGAAGAKESPSGAGAAERRGGRGHQVHKSWPTSVAEADSSLDSNAGEFSHKLQRLSSNGTASSSEELEEKDGTSTPFEQSINGITPELAAPTGPFRNVGLSKAAQTHRLRKLRAPSKCRECNSYVYFQGAECEECYLACHKKCLETLAIQCGHKKLQGKLQLFGQDFTKASQGSSDGIPFIVKKCISEIEKRALKTKGIYRVNGVKTRVEKLCQAFENGKELVELSQASPHDISNVLKLYLRQLPEPLMPFRLYNELMGLAKESLQGSEAKGRAGKGGPELVDRGADTDPVVLSLVLKLRELLKELPRENMATLQFLLQHLRRIMEVEQDNKMTSGNLGIVFGPTLMRPRPTDATISLSSLVDYPHQARIIEALIIFYPTIFE</sequence>
<dbReference type="GO" id="GO:0005096">
    <property type="term" value="F:GTPase activator activity"/>
    <property type="evidence" value="ECO:0007669"/>
    <property type="project" value="UniProtKB-KW"/>
</dbReference>
<dbReference type="InterPro" id="IPR057028">
    <property type="entry name" value="RHG29_45_N"/>
</dbReference>
<evidence type="ECO:0000256" key="7">
    <source>
        <dbReference type="SAM" id="MobiDB-lite"/>
    </source>
</evidence>
<dbReference type="GO" id="GO:0005829">
    <property type="term" value="C:cytosol"/>
    <property type="evidence" value="ECO:0007669"/>
    <property type="project" value="UniProtKB-ARBA"/>
</dbReference>
<reference evidence="10 11" key="1">
    <citation type="submission" date="2019-09" db="EMBL/GenBank/DDBJ databases">
        <title>Bird 10,000 Genomes (B10K) Project - Family phase.</title>
        <authorList>
            <person name="Zhang G."/>
        </authorList>
    </citation>
    <scope>NUCLEOTIDE SEQUENCE [LARGE SCALE GENOMIC DNA]</scope>
    <source>
        <strain evidence="10">B10K-CU-031-12</strain>
        <tissue evidence="10">Muscle</tissue>
    </source>
</reference>
<feature type="compositionally biased region" description="Low complexity" evidence="7">
    <location>
        <begin position="511"/>
        <end position="523"/>
    </location>
</feature>
<evidence type="ECO:0000256" key="5">
    <source>
        <dbReference type="ARBA" id="ARBA00023054"/>
    </source>
</evidence>
<feature type="region of interest" description="Disordered" evidence="7">
    <location>
        <begin position="348"/>
        <end position="377"/>
    </location>
</feature>